<gene>
    <name evidence="2" type="ORF">FH039_07370</name>
</gene>
<dbReference type="GeneID" id="40474992"/>
<dbReference type="OrthoDB" id="93530at2157"/>
<feature type="transmembrane region" description="Helical" evidence="1">
    <location>
        <begin position="254"/>
        <end position="272"/>
    </location>
</feature>
<dbReference type="EMBL" id="CP040846">
    <property type="protein sequence ID" value="QDA31450.1"/>
    <property type="molecule type" value="Genomic_DNA"/>
</dbReference>
<dbReference type="KEGG" id="tic:FH039_07370"/>
<evidence type="ECO:0008006" key="4">
    <source>
        <dbReference type="Google" id="ProtNLM"/>
    </source>
</evidence>
<evidence type="ECO:0000313" key="2">
    <source>
        <dbReference type="EMBL" id="QDA31450.1"/>
    </source>
</evidence>
<dbReference type="RefSeq" id="WP_139680791.1">
    <property type="nucleotide sequence ID" value="NZ_CP040846.1"/>
</dbReference>
<proteinExistence type="predicted"/>
<organism evidence="2 3">
    <name type="scientific">Thermococcus indicus</name>
    <dbReference type="NCBI Taxonomy" id="2586643"/>
    <lineage>
        <taxon>Archaea</taxon>
        <taxon>Methanobacteriati</taxon>
        <taxon>Methanobacteriota</taxon>
        <taxon>Thermococci</taxon>
        <taxon>Thermococcales</taxon>
        <taxon>Thermococcaceae</taxon>
        <taxon>Thermococcus</taxon>
    </lineage>
</organism>
<keyword evidence="1" id="KW-0812">Transmembrane</keyword>
<keyword evidence="1" id="KW-0472">Membrane</keyword>
<dbReference type="AlphaFoldDB" id="A0A4Y5SN90"/>
<feature type="transmembrane region" description="Helical" evidence="1">
    <location>
        <begin position="229"/>
        <end position="248"/>
    </location>
</feature>
<accession>A0A4Y5SN90</accession>
<name>A0A4Y5SN90_9EURY</name>
<keyword evidence="3" id="KW-1185">Reference proteome</keyword>
<evidence type="ECO:0000256" key="1">
    <source>
        <dbReference type="SAM" id="Phobius"/>
    </source>
</evidence>
<reference evidence="2 3" key="1">
    <citation type="submission" date="2019-06" db="EMBL/GenBank/DDBJ databases">
        <title>Thermococcus indicus sp. nov., a Fe(III)-reducing hyperthermophilic archaeon isolated from the Onnuri vent field of the Central Indian Ocean ridge.</title>
        <authorList>
            <person name="Lim J.K."/>
            <person name="Kim Y.J."/>
            <person name="Kwon K.K."/>
        </authorList>
    </citation>
    <scope>NUCLEOTIDE SEQUENCE [LARGE SCALE GENOMIC DNA]</scope>
    <source>
        <strain evidence="2 3">IOH1</strain>
    </source>
</reference>
<protein>
    <recommendedName>
        <fullName evidence="4">TFIIB-type domain-containing protein</fullName>
    </recommendedName>
</protein>
<dbReference type="Proteomes" id="UP000306007">
    <property type="component" value="Chromosome"/>
</dbReference>
<sequence length="298" mass="32790">MEVQCPTCSARFKVPDTVSVATCPYCGTTFHVHTGEESSEEHFFFPPMRKDAGGVLLKFLSRQYGAPADITGAKVTKKELHWVPVYFFYLHGKSTRWSTIEEVRFVGIPAGSPFQGLLKDYPFPIRGKRFFDEAVVKKGKYHEPKMSKEEAEAIARSIMESALRSEAAEEDKSLGGVEIEVKYQGLVHYPLWEVHYEYGGQNFVGYVDGTDGRVVQAEYPLMSGARKKATLLGAAVLAIGLIVGIAAAGAYESAWGFIGGLIPGGAGAFGVFRKGAVKKRKVSEVMRLKEGNLYFKPI</sequence>
<evidence type="ECO:0000313" key="3">
    <source>
        <dbReference type="Proteomes" id="UP000306007"/>
    </source>
</evidence>
<keyword evidence="1" id="KW-1133">Transmembrane helix</keyword>